<sequence length="160" mass="17880">MGEVTRVIKQVGYELTMPLDMTARMPIEARRHLRKIGSSTGSPRLRRYQVYDPAEGHITNSNLSYKASALGRRMGRMGQHSGGRREGKGRGKGEGKRRRRRKKRRKEREEDSLSKQTHRCIASAKLPSQHSSSQAPNSHRSIAAAKLPSLHSSSQAPITA</sequence>
<evidence type="ECO:0000256" key="1">
    <source>
        <dbReference type="SAM" id="MobiDB-lite"/>
    </source>
</evidence>
<proteinExistence type="predicted"/>
<feature type="compositionally biased region" description="Basic and acidic residues" evidence="1">
    <location>
        <begin position="83"/>
        <end position="94"/>
    </location>
</feature>
<dbReference type="AlphaFoldDB" id="A0A9E7FGR0"/>
<feature type="compositionally biased region" description="Polar residues" evidence="1">
    <location>
        <begin position="150"/>
        <end position="160"/>
    </location>
</feature>
<evidence type="ECO:0000313" key="3">
    <source>
        <dbReference type="Proteomes" id="UP001055439"/>
    </source>
</evidence>
<dbReference type="EMBL" id="CP097506">
    <property type="protein sequence ID" value="URD95258.1"/>
    <property type="molecule type" value="Genomic_DNA"/>
</dbReference>
<dbReference type="Proteomes" id="UP001055439">
    <property type="component" value="Chromosome 4"/>
</dbReference>
<name>A0A9E7FGR0_9LILI</name>
<protein>
    <submittedName>
        <fullName evidence="2">Uncharacterized protein</fullName>
    </submittedName>
</protein>
<feature type="region of interest" description="Disordered" evidence="1">
    <location>
        <begin position="61"/>
        <end position="160"/>
    </location>
</feature>
<feature type="compositionally biased region" description="Basic residues" evidence="1">
    <location>
        <begin position="95"/>
        <end position="106"/>
    </location>
</feature>
<reference evidence="2" key="1">
    <citation type="submission" date="2022-05" db="EMBL/GenBank/DDBJ databases">
        <title>The Musa troglodytarum L. genome provides insights into the mechanism of non-climacteric behaviour and enrichment of carotenoids.</title>
        <authorList>
            <person name="Wang J."/>
        </authorList>
    </citation>
    <scope>NUCLEOTIDE SEQUENCE</scope>
    <source>
        <tissue evidence="2">Leaf</tissue>
    </source>
</reference>
<evidence type="ECO:0000313" key="2">
    <source>
        <dbReference type="EMBL" id="URD95258.1"/>
    </source>
</evidence>
<gene>
    <name evidence="2" type="ORF">MUK42_24356</name>
</gene>
<keyword evidence="3" id="KW-1185">Reference proteome</keyword>
<accession>A0A9E7FGR0</accession>
<organism evidence="2 3">
    <name type="scientific">Musa troglodytarum</name>
    <name type="common">fe'i banana</name>
    <dbReference type="NCBI Taxonomy" id="320322"/>
    <lineage>
        <taxon>Eukaryota</taxon>
        <taxon>Viridiplantae</taxon>
        <taxon>Streptophyta</taxon>
        <taxon>Embryophyta</taxon>
        <taxon>Tracheophyta</taxon>
        <taxon>Spermatophyta</taxon>
        <taxon>Magnoliopsida</taxon>
        <taxon>Liliopsida</taxon>
        <taxon>Zingiberales</taxon>
        <taxon>Musaceae</taxon>
        <taxon>Musa</taxon>
    </lineage>
</organism>
<feature type="compositionally biased region" description="Polar residues" evidence="1">
    <location>
        <begin position="126"/>
        <end position="140"/>
    </location>
</feature>